<dbReference type="EMBL" id="JAQQWP010000009">
    <property type="protein sequence ID" value="KAK8100194.1"/>
    <property type="molecule type" value="Genomic_DNA"/>
</dbReference>
<proteinExistence type="predicted"/>
<sequence>MQLGVLLFIREKDVGIFASSPLHFRTARNLKHRIKNFCVEKEFAVTNRGLKIETALVLDESGNTILNLGISHRDNWGPTSSDGWKGIYLSKTPDGYVRSRPWALYTARNNRYIADAPPTIHIRKHVSPAESKRLEHRFAGGVRVRTRAQIQQVAPGHLWDPTRRTFMQQGRGINAWVVIYLPTSTPSSRARGGSNAPRPAPTRAIVACSTMGYEVGSLGGSLCTVWVEGQGAWRDALGFLETRKETADYVAADYLTKFVASTQSAKLAPSQSHLFVDGAGNKMAVTARLSGCNIEGVPGYCLDIAVETLVSNPAP</sequence>
<evidence type="ECO:0000313" key="2">
    <source>
        <dbReference type="Proteomes" id="UP001392437"/>
    </source>
</evidence>
<evidence type="ECO:0000313" key="1">
    <source>
        <dbReference type="EMBL" id="KAK8100194.1"/>
    </source>
</evidence>
<name>A0AAW0QDA8_9PEZI</name>
<keyword evidence="2" id="KW-1185">Reference proteome</keyword>
<dbReference type="Proteomes" id="UP001392437">
    <property type="component" value="Unassembled WGS sequence"/>
</dbReference>
<comment type="caution">
    <text evidence="1">The sequence shown here is derived from an EMBL/GenBank/DDBJ whole genome shotgun (WGS) entry which is preliminary data.</text>
</comment>
<reference evidence="1 2" key="1">
    <citation type="submission" date="2023-01" db="EMBL/GenBank/DDBJ databases">
        <title>Analysis of 21 Apiospora genomes using comparative genomics revels a genus with tremendous synthesis potential of carbohydrate active enzymes and secondary metabolites.</title>
        <authorList>
            <person name="Sorensen T."/>
        </authorList>
    </citation>
    <scope>NUCLEOTIDE SEQUENCE [LARGE SCALE GENOMIC DNA]</scope>
    <source>
        <strain evidence="1 2">CBS 117206</strain>
    </source>
</reference>
<protein>
    <submittedName>
        <fullName evidence="1">Het domain protein</fullName>
    </submittedName>
</protein>
<dbReference type="AlphaFoldDB" id="A0AAW0QDA8"/>
<gene>
    <name evidence="1" type="ORF">PG999_010568</name>
</gene>
<accession>A0AAW0QDA8</accession>
<organism evidence="1 2">
    <name type="scientific">Apiospora kogelbergensis</name>
    <dbReference type="NCBI Taxonomy" id="1337665"/>
    <lineage>
        <taxon>Eukaryota</taxon>
        <taxon>Fungi</taxon>
        <taxon>Dikarya</taxon>
        <taxon>Ascomycota</taxon>
        <taxon>Pezizomycotina</taxon>
        <taxon>Sordariomycetes</taxon>
        <taxon>Xylariomycetidae</taxon>
        <taxon>Amphisphaeriales</taxon>
        <taxon>Apiosporaceae</taxon>
        <taxon>Apiospora</taxon>
    </lineage>
</organism>